<evidence type="ECO:0000256" key="3">
    <source>
        <dbReference type="ARBA" id="ARBA00022777"/>
    </source>
</evidence>
<dbReference type="InterPro" id="IPR002139">
    <property type="entry name" value="Ribo/fructo_kinase"/>
</dbReference>
<organism evidence="6 7">
    <name type="scientific">Candidatus Iainarchaeum sp</name>
    <dbReference type="NCBI Taxonomy" id="3101447"/>
    <lineage>
        <taxon>Archaea</taxon>
        <taxon>Candidatus Iainarchaeota</taxon>
        <taxon>Candidatus Iainarchaeia</taxon>
        <taxon>Candidatus Iainarchaeales</taxon>
        <taxon>Candidatus Iainarchaeaceae</taxon>
        <taxon>Candidatus Iainarchaeum</taxon>
    </lineage>
</organism>
<dbReference type="InterPro" id="IPR029056">
    <property type="entry name" value="Ribokinase-like"/>
</dbReference>
<dbReference type="PROSITE" id="PS00583">
    <property type="entry name" value="PFKB_KINASES_1"/>
    <property type="match status" value="1"/>
</dbReference>
<keyword evidence="2 4" id="KW-0808">Transferase</keyword>
<dbReference type="InterPro" id="IPR002173">
    <property type="entry name" value="Carboh/pur_kinase_PfkB_CS"/>
</dbReference>
<evidence type="ECO:0000313" key="7">
    <source>
        <dbReference type="Proteomes" id="UP000226712"/>
    </source>
</evidence>
<accession>A0A2D6LPZ4</accession>
<dbReference type="Pfam" id="PF00294">
    <property type="entry name" value="PfkB"/>
    <property type="match status" value="1"/>
</dbReference>
<dbReference type="PROSITE" id="PS00584">
    <property type="entry name" value="PFKB_KINASES_2"/>
    <property type="match status" value="1"/>
</dbReference>
<evidence type="ECO:0000256" key="2">
    <source>
        <dbReference type="ARBA" id="ARBA00022679"/>
    </source>
</evidence>
<evidence type="ECO:0000256" key="1">
    <source>
        <dbReference type="ARBA" id="ARBA00010688"/>
    </source>
</evidence>
<gene>
    <name evidence="6" type="ORF">CL944_02145</name>
</gene>
<dbReference type="InterPro" id="IPR011611">
    <property type="entry name" value="PfkB_dom"/>
</dbReference>
<dbReference type="GO" id="GO:0006796">
    <property type="term" value="P:phosphate-containing compound metabolic process"/>
    <property type="evidence" value="ECO:0007669"/>
    <property type="project" value="UniProtKB-ARBA"/>
</dbReference>
<feature type="domain" description="Carbohydrate kinase PfkB" evidence="5">
    <location>
        <begin position="26"/>
        <end position="299"/>
    </location>
</feature>
<dbReference type="PRINTS" id="PR00990">
    <property type="entry name" value="RIBOKINASE"/>
</dbReference>
<comment type="caution">
    <text evidence="6">The sequence shown here is derived from an EMBL/GenBank/DDBJ whole genome shotgun (WGS) entry which is preliminary data.</text>
</comment>
<keyword evidence="3 4" id="KW-0418">Kinase</keyword>
<dbReference type="Gene3D" id="3.40.1190.20">
    <property type="match status" value="1"/>
</dbReference>
<dbReference type="EMBL" id="NZBD01000015">
    <property type="protein sequence ID" value="MAG18253.1"/>
    <property type="molecule type" value="Genomic_DNA"/>
</dbReference>
<name>A0A2D6LPZ4_9ARCH</name>
<comment type="similarity">
    <text evidence="1 4">Belongs to the carbohydrate kinase PfkB family.</text>
</comment>
<sequence>MFDVISIGSATADVFVHIPKTFSSKDMCVFHPGTKVDIEEMDYFTGGGATNTSVSFSRLGLKAGALCSVGDDASGIKVLNVLRKEKVNTSLVHTLQGKNTSYSVILTGFGKDRVVLCYSKATASLGETKLDFTKLKAKWFYITSLHSKPELLKNIILRAKKTGARIAWNPGQKELSLGFKKLKKIVGSVDILIVNKEEALKLTGSADIHRNLEKLLELAETAVITEGKHGAHAANDTYIYSIKAFKIKPLDVTGAGDAFGSGFTTAIIKGKGIDDALVYGTVNSNSVISHLGTKNVLPTEQGIKIFLKKYGRPKLKRQKI</sequence>
<dbReference type="SUPFAM" id="SSF53613">
    <property type="entry name" value="Ribokinase-like"/>
    <property type="match status" value="1"/>
</dbReference>
<dbReference type="GO" id="GO:0016301">
    <property type="term" value="F:kinase activity"/>
    <property type="evidence" value="ECO:0007669"/>
    <property type="project" value="UniProtKB-KW"/>
</dbReference>
<evidence type="ECO:0000256" key="4">
    <source>
        <dbReference type="RuleBase" id="RU003704"/>
    </source>
</evidence>
<proteinExistence type="inferred from homology"/>
<protein>
    <recommendedName>
        <fullName evidence="5">Carbohydrate kinase PfkB domain-containing protein</fullName>
    </recommendedName>
</protein>
<dbReference type="PANTHER" id="PTHR10584">
    <property type="entry name" value="SUGAR KINASE"/>
    <property type="match status" value="1"/>
</dbReference>
<dbReference type="PANTHER" id="PTHR10584:SF166">
    <property type="entry name" value="RIBOKINASE"/>
    <property type="match status" value="1"/>
</dbReference>
<dbReference type="Proteomes" id="UP000226712">
    <property type="component" value="Unassembled WGS sequence"/>
</dbReference>
<dbReference type="AlphaFoldDB" id="A0A2D6LPZ4"/>
<evidence type="ECO:0000259" key="5">
    <source>
        <dbReference type="Pfam" id="PF00294"/>
    </source>
</evidence>
<evidence type="ECO:0000313" key="6">
    <source>
        <dbReference type="EMBL" id="MAG18253.1"/>
    </source>
</evidence>
<reference evidence="7" key="1">
    <citation type="submission" date="2017-09" db="EMBL/GenBank/DDBJ databases">
        <title>The Reconstruction of 2,631 Draft Metagenome-Assembled Genomes from the Global Oceans.</title>
        <authorList>
            <person name="Tully B.J."/>
            <person name="Graham E.D."/>
            <person name="Heidelberg J.F."/>
        </authorList>
    </citation>
    <scope>NUCLEOTIDE SEQUENCE [LARGE SCALE GENOMIC DNA]</scope>
</reference>